<reference evidence="2" key="1">
    <citation type="submission" date="2020-05" db="EMBL/GenBank/DDBJ databases">
        <title>Evolutionary and genomic comparisons of hybrid uninucleate and nonhybrid Rhizoctonia fungi.</title>
        <authorList>
            <person name="Li C."/>
            <person name="Chen X."/>
        </authorList>
    </citation>
    <scope>NUCLEOTIDE SEQUENCE</scope>
    <source>
        <strain evidence="2">AG-1 IA</strain>
    </source>
</reference>
<evidence type="ECO:0000313" key="2">
    <source>
        <dbReference type="EMBL" id="QRW18886.1"/>
    </source>
</evidence>
<dbReference type="KEGG" id="rsx:RhiXN_00292"/>
<proteinExistence type="predicted"/>
<dbReference type="AlphaFoldDB" id="A0A8H8NRW5"/>
<feature type="transmembrane region" description="Helical" evidence="1">
    <location>
        <begin position="132"/>
        <end position="151"/>
    </location>
</feature>
<dbReference type="EMBL" id="CP059661">
    <property type="protein sequence ID" value="QRW18886.1"/>
    <property type="molecule type" value="Genomic_DNA"/>
</dbReference>
<sequence>MISCNILEQPFNDAHTNSLSIAKCRTSVRLGRLGPVAIYGTPFKYILHDYGTSFDCGQCNDEMDPPPSSPPLNYVHLLDSDILAGTMEKTQYTITHQPLSQAYMSPTCPPPVDQRASGCCSKNKCHAHRLKVLVPALLMLLTLASLALWFWCSESMSDLVVDVGSTLWKRQNGGSAQNQDSPFVRNKRKWNSRPLPLYIVTNDRPPSKQCI</sequence>
<dbReference type="Proteomes" id="UP000650533">
    <property type="component" value="Chromosome 4"/>
</dbReference>
<name>A0A8H8NRW5_9AGAM</name>
<protein>
    <submittedName>
        <fullName evidence="2">Uncharacterized protein</fullName>
    </submittedName>
</protein>
<organism evidence="2 3">
    <name type="scientific">Rhizoctonia solani</name>
    <dbReference type="NCBI Taxonomy" id="456999"/>
    <lineage>
        <taxon>Eukaryota</taxon>
        <taxon>Fungi</taxon>
        <taxon>Dikarya</taxon>
        <taxon>Basidiomycota</taxon>
        <taxon>Agaricomycotina</taxon>
        <taxon>Agaricomycetes</taxon>
        <taxon>Cantharellales</taxon>
        <taxon>Ceratobasidiaceae</taxon>
        <taxon>Rhizoctonia</taxon>
    </lineage>
</organism>
<dbReference type="RefSeq" id="XP_043179123.1">
    <property type="nucleotide sequence ID" value="XM_043320111.1"/>
</dbReference>
<gene>
    <name evidence="2" type="ORF">RhiXN_00292</name>
</gene>
<dbReference type="GeneID" id="67022574"/>
<keyword evidence="1" id="KW-0472">Membrane</keyword>
<accession>A0A8H8NRW5</accession>
<evidence type="ECO:0000313" key="3">
    <source>
        <dbReference type="Proteomes" id="UP000650533"/>
    </source>
</evidence>
<keyword evidence="1" id="KW-1133">Transmembrane helix</keyword>
<evidence type="ECO:0000256" key="1">
    <source>
        <dbReference type="SAM" id="Phobius"/>
    </source>
</evidence>
<keyword evidence="1" id="KW-0812">Transmembrane</keyword>